<feature type="compositionally biased region" description="Gly residues" evidence="2">
    <location>
        <begin position="233"/>
        <end position="248"/>
    </location>
</feature>
<feature type="coiled-coil region" evidence="1">
    <location>
        <begin position="9"/>
        <end position="43"/>
    </location>
</feature>
<feature type="region of interest" description="Disordered" evidence="2">
    <location>
        <begin position="228"/>
        <end position="248"/>
    </location>
</feature>
<evidence type="ECO:0000313" key="4">
    <source>
        <dbReference type="EMBL" id="MBO2451692.1"/>
    </source>
</evidence>
<protein>
    <submittedName>
        <fullName evidence="4">Glycosyltransferase</fullName>
    </submittedName>
</protein>
<evidence type="ECO:0000313" key="5">
    <source>
        <dbReference type="Proteomes" id="UP000669179"/>
    </source>
</evidence>
<dbReference type="SUPFAM" id="SSF53448">
    <property type="entry name" value="Nucleotide-diphospho-sugar transferases"/>
    <property type="match status" value="1"/>
</dbReference>
<evidence type="ECO:0000256" key="1">
    <source>
        <dbReference type="SAM" id="Coils"/>
    </source>
</evidence>
<evidence type="ECO:0000256" key="2">
    <source>
        <dbReference type="SAM" id="MobiDB-lite"/>
    </source>
</evidence>
<sequence>MTDADGGRADRLAAENQAVRQRVAELQQEKDERDRQIEALTRRLTEATRGLGDLGLKVAEEALKAEHAEWQAEVMRRRRWWRLGEALTAFRRKPLAVRSYRRLRGALAVKELPAEPAAEAVAPPRPELTINELETLDFPAAIFPAGPVARGDVTAAVVASPVTTAALRYEWRQIDGLGADDWRQSLEQSPEAQPLGLLFVESGAGADLPLAELVAWCRERGIPTVYWDTGDGTADGTGDGAADGTGDGTTDGTVEAAEAFDHVFAVDEAAAARHEDAGLLPFAAQPRLHNPIRGADHGRFPLVYEGSYDERDEPLLAPAPKLGAHFFGDGFPRIYRQRVAPPLAYEKALTARKHYRVLLAAGERQVYEAAAAGVPVVRTSQAEGRDVPWRAGAVAEAPGVGLGPGGPLGPVVTDEVEGRAVLRALLLGDELRDRQAHLALREIHAAHTYRHRVAEILDSVGQGIGRGGGQGGGAWTEPPVSMILPTCRPEQITEALRQVARQQWRPLQLVLVLHGLDIDTSLVEKRAREAGVDEIVVLAADSALTLGGCLNLGIEAADGTYIGKMDDDEVYGPHYVSDLIPAFAYTDAGVVGKLAHYSHLASIGATLLRLPEHEHKYVNYLRGGALLAEGDLMRTYRFADLGQGEDTDLFKRLRADGVLVYASDRFSFITIRHADPARHTWRPDDLELMANATLAFYGLPEEHILF</sequence>
<name>A0A939PF43_9ACTN</name>
<accession>A0A939PF43</accession>
<comment type="caution">
    <text evidence="4">The sequence shown here is derived from an EMBL/GenBank/DDBJ whole genome shotgun (WGS) entry which is preliminary data.</text>
</comment>
<evidence type="ECO:0000259" key="3">
    <source>
        <dbReference type="Pfam" id="PF00535"/>
    </source>
</evidence>
<feature type="domain" description="Glycosyltransferase 2-like" evidence="3">
    <location>
        <begin position="483"/>
        <end position="597"/>
    </location>
</feature>
<keyword evidence="1" id="KW-0175">Coiled coil</keyword>
<dbReference type="InterPro" id="IPR029044">
    <property type="entry name" value="Nucleotide-diphossugar_trans"/>
</dbReference>
<dbReference type="RefSeq" id="WP_208259603.1">
    <property type="nucleotide sequence ID" value="NZ_JAGEOJ010000014.1"/>
</dbReference>
<dbReference type="Pfam" id="PF00535">
    <property type="entry name" value="Glycos_transf_2"/>
    <property type="match status" value="1"/>
</dbReference>
<dbReference type="AlphaFoldDB" id="A0A939PF43"/>
<keyword evidence="5" id="KW-1185">Reference proteome</keyword>
<reference evidence="4" key="1">
    <citation type="submission" date="2021-03" db="EMBL/GenBank/DDBJ databases">
        <authorList>
            <person name="Kanchanasin P."/>
            <person name="Saeng-In P."/>
            <person name="Phongsopitanun W."/>
            <person name="Yuki M."/>
            <person name="Kudo T."/>
            <person name="Ohkuma M."/>
            <person name="Tanasupawat S."/>
        </authorList>
    </citation>
    <scope>NUCLEOTIDE SEQUENCE</scope>
    <source>
        <strain evidence="4">GKU 128</strain>
    </source>
</reference>
<gene>
    <name evidence="4" type="ORF">J4573_31695</name>
</gene>
<organism evidence="4 5">
    <name type="scientific">Actinomadura barringtoniae</name>
    <dbReference type="NCBI Taxonomy" id="1427535"/>
    <lineage>
        <taxon>Bacteria</taxon>
        <taxon>Bacillati</taxon>
        <taxon>Actinomycetota</taxon>
        <taxon>Actinomycetes</taxon>
        <taxon>Streptosporangiales</taxon>
        <taxon>Thermomonosporaceae</taxon>
        <taxon>Actinomadura</taxon>
    </lineage>
</organism>
<proteinExistence type="predicted"/>
<dbReference type="EMBL" id="JAGEOJ010000014">
    <property type="protein sequence ID" value="MBO2451692.1"/>
    <property type="molecule type" value="Genomic_DNA"/>
</dbReference>
<dbReference type="Proteomes" id="UP000669179">
    <property type="component" value="Unassembled WGS sequence"/>
</dbReference>
<dbReference type="InterPro" id="IPR001173">
    <property type="entry name" value="Glyco_trans_2-like"/>
</dbReference>
<dbReference type="Gene3D" id="3.90.550.10">
    <property type="entry name" value="Spore Coat Polysaccharide Biosynthesis Protein SpsA, Chain A"/>
    <property type="match status" value="1"/>
</dbReference>